<dbReference type="Proteomes" id="UP000286415">
    <property type="component" value="Unassembled WGS sequence"/>
</dbReference>
<sequence length="67" mass="7340">MASQASVHVKTQHQRCIRYSNPKNGVKSTCTAIHICSVNGNNLEILTRSLATAIRPILGHDWLAARS</sequence>
<proteinExistence type="predicted"/>
<comment type="caution">
    <text evidence="1">The sequence shown here is derived from an EMBL/GenBank/DDBJ whole genome shotgun (WGS) entry which is preliminary data.</text>
</comment>
<reference evidence="1 2" key="1">
    <citation type="journal article" date="2018" name="Biotechnol. Adv.">
        <title>Improved genomic resources and new bioinformatic workflow for the carcinogenic parasite Clonorchis sinensis: Biotechnological implications.</title>
        <authorList>
            <person name="Wang D."/>
            <person name="Korhonen P.K."/>
            <person name="Gasser R.B."/>
            <person name="Young N.D."/>
        </authorList>
    </citation>
    <scope>NUCLEOTIDE SEQUENCE [LARGE SCALE GENOMIC DNA]</scope>
    <source>
        <strain evidence="1">Cs-k2</strain>
    </source>
</reference>
<evidence type="ECO:0000313" key="2">
    <source>
        <dbReference type="Proteomes" id="UP000286415"/>
    </source>
</evidence>
<name>A0A419PQJ4_CLOSI</name>
<organism evidence="1 2">
    <name type="scientific">Clonorchis sinensis</name>
    <name type="common">Chinese liver fluke</name>
    <dbReference type="NCBI Taxonomy" id="79923"/>
    <lineage>
        <taxon>Eukaryota</taxon>
        <taxon>Metazoa</taxon>
        <taxon>Spiralia</taxon>
        <taxon>Lophotrochozoa</taxon>
        <taxon>Platyhelminthes</taxon>
        <taxon>Trematoda</taxon>
        <taxon>Digenea</taxon>
        <taxon>Opisthorchiida</taxon>
        <taxon>Opisthorchiata</taxon>
        <taxon>Opisthorchiidae</taxon>
        <taxon>Clonorchis</taxon>
    </lineage>
</organism>
<dbReference type="EMBL" id="NIRI02000010">
    <property type="protein sequence ID" value="KAG5454371.1"/>
    <property type="molecule type" value="Genomic_DNA"/>
</dbReference>
<dbReference type="InParanoid" id="A0A419PQJ4"/>
<protein>
    <submittedName>
        <fullName evidence="1">Uncharacterized protein</fullName>
    </submittedName>
</protein>
<dbReference type="AlphaFoldDB" id="A0A419PQJ4"/>
<keyword evidence="2" id="KW-1185">Reference proteome</keyword>
<reference evidence="1 2" key="2">
    <citation type="journal article" date="2021" name="Genomics">
        <title>High-quality reference genome for Clonorchis sinensis.</title>
        <authorList>
            <person name="Young N.D."/>
            <person name="Stroehlein A.J."/>
            <person name="Kinkar L."/>
            <person name="Wang T."/>
            <person name="Sohn W.M."/>
            <person name="Chang B.C.H."/>
            <person name="Kaur P."/>
            <person name="Weisz D."/>
            <person name="Dudchenko O."/>
            <person name="Aiden E.L."/>
            <person name="Korhonen P.K."/>
            <person name="Gasser R.B."/>
        </authorList>
    </citation>
    <scope>NUCLEOTIDE SEQUENCE [LARGE SCALE GENOMIC DNA]</scope>
    <source>
        <strain evidence="1">Cs-k2</strain>
    </source>
</reference>
<accession>A0A419PQJ4</accession>
<evidence type="ECO:0000313" key="1">
    <source>
        <dbReference type="EMBL" id="KAG5454371.1"/>
    </source>
</evidence>
<gene>
    <name evidence="1" type="ORF">CSKR_113334</name>
</gene>